<dbReference type="EMBL" id="QNUK01000797">
    <property type="protein sequence ID" value="KAF5889541.1"/>
    <property type="molecule type" value="Genomic_DNA"/>
</dbReference>
<evidence type="ECO:0000313" key="2">
    <source>
        <dbReference type="Proteomes" id="UP000727407"/>
    </source>
</evidence>
<reference evidence="1" key="1">
    <citation type="submission" date="2020-07" db="EMBL/GenBank/DDBJ databases">
        <title>Clarias magur genome sequencing, assembly and annotation.</title>
        <authorList>
            <person name="Kushwaha B."/>
            <person name="Kumar R."/>
            <person name="Das P."/>
            <person name="Joshi C.G."/>
            <person name="Kumar D."/>
            <person name="Nagpure N.S."/>
            <person name="Pandey M."/>
            <person name="Agarwal S."/>
            <person name="Srivastava S."/>
            <person name="Singh M."/>
            <person name="Sahoo L."/>
            <person name="Jayasankar P."/>
            <person name="Meher P.K."/>
            <person name="Koringa P.G."/>
            <person name="Iquebal M.A."/>
            <person name="Das S.P."/>
            <person name="Bit A."/>
            <person name="Patnaik S."/>
            <person name="Patel N."/>
            <person name="Shah T.M."/>
            <person name="Hinsu A."/>
            <person name="Jena J.K."/>
        </authorList>
    </citation>
    <scope>NUCLEOTIDE SEQUENCE</scope>
    <source>
        <strain evidence="1">CIFAMagur01</strain>
        <tissue evidence="1">Testis</tissue>
    </source>
</reference>
<dbReference type="Proteomes" id="UP000727407">
    <property type="component" value="Unassembled WGS sequence"/>
</dbReference>
<evidence type="ECO:0000313" key="1">
    <source>
        <dbReference type="EMBL" id="KAF5889541.1"/>
    </source>
</evidence>
<protein>
    <submittedName>
        <fullName evidence="1">Uncharacterized protein</fullName>
    </submittedName>
</protein>
<accession>A0A8J4T5A6</accession>
<comment type="caution">
    <text evidence="1">The sequence shown here is derived from an EMBL/GenBank/DDBJ whole genome shotgun (WGS) entry which is preliminary data.</text>
</comment>
<proteinExistence type="predicted"/>
<sequence>MKTELENKSRKTKIEVCACFYNRTRFRQRITERTASPRGKELSVREALLQYGKITKNEIMGLKGEQ</sequence>
<organism evidence="1 2">
    <name type="scientific">Clarias magur</name>
    <name type="common">Asian catfish</name>
    <name type="synonym">Macropteronotus magur</name>
    <dbReference type="NCBI Taxonomy" id="1594786"/>
    <lineage>
        <taxon>Eukaryota</taxon>
        <taxon>Metazoa</taxon>
        <taxon>Chordata</taxon>
        <taxon>Craniata</taxon>
        <taxon>Vertebrata</taxon>
        <taxon>Euteleostomi</taxon>
        <taxon>Actinopterygii</taxon>
        <taxon>Neopterygii</taxon>
        <taxon>Teleostei</taxon>
        <taxon>Ostariophysi</taxon>
        <taxon>Siluriformes</taxon>
        <taxon>Clariidae</taxon>
        <taxon>Clarias</taxon>
    </lineage>
</organism>
<name>A0A8J4T5A6_CLAMG</name>
<gene>
    <name evidence="1" type="ORF">DAT39_020760</name>
</gene>
<dbReference type="AlphaFoldDB" id="A0A8J4T5A6"/>
<keyword evidence="2" id="KW-1185">Reference proteome</keyword>